<feature type="binding site" evidence="8">
    <location>
        <position position="41"/>
    </location>
    <ligand>
        <name>Mg(2+)</name>
        <dbReference type="ChEBI" id="CHEBI:18420"/>
    </ligand>
</feature>
<keyword evidence="4 8" id="KW-0547">Nucleotide-binding</keyword>
<dbReference type="PANTHER" id="PTHR23090:SF9">
    <property type="entry name" value="GLUTAMINE-DEPENDENT NAD(+) SYNTHETASE"/>
    <property type="match status" value="1"/>
</dbReference>
<dbReference type="UniPathway" id="UPA00253">
    <property type="reaction ID" value="UER00333"/>
</dbReference>
<dbReference type="GO" id="GO:0009435">
    <property type="term" value="P:NAD+ biosynthetic process"/>
    <property type="evidence" value="ECO:0007669"/>
    <property type="project" value="UniProtKB-UniRule"/>
</dbReference>
<dbReference type="GO" id="GO:0005737">
    <property type="term" value="C:cytoplasm"/>
    <property type="evidence" value="ECO:0007669"/>
    <property type="project" value="InterPro"/>
</dbReference>
<feature type="binding site" description="in other chain" evidence="8">
    <location>
        <position position="117"/>
    </location>
    <ligand>
        <name>deamido-NAD(+)</name>
        <dbReference type="ChEBI" id="CHEBI:58437"/>
        <note>ligand shared between two neighboring subunits</note>
    </ligand>
</feature>
<keyword evidence="7 8" id="KW-0520">NAD</keyword>
<comment type="pathway">
    <text evidence="8">Cofactor biosynthesis; NAD(+) biosynthesis; NAD(+) from deamido-NAD(+) (ammonia route): step 1/1.</text>
</comment>
<gene>
    <name evidence="8" type="primary">nadE</name>
    <name evidence="12" type="ordered locus">Cag_1279</name>
</gene>
<feature type="binding site" evidence="8">
    <location>
        <position position="166"/>
    </location>
    <ligand>
        <name>ATP</name>
        <dbReference type="ChEBI" id="CHEBI:30616"/>
    </ligand>
</feature>
<name>Q3AR35_CHLCH</name>
<evidence type="ECO:0000259" key="11">
    <source>
        <dbReference type="Pfam" id="PF02540"/>
    </source>
</evidence>
<comment type="function">
    <text evidence="8">Catalyzes the ATP-dependent amidation of deamido-NAD to form NAD. Uses ammonia as a nitrogen source.</text>
</comment>
<keyword evidence="6 8" id="KW-0460">Magnesium</keyword>
<evidence type="ECO:0000256" key="6">
    <source>
        <dbReference type="ARBA" id="ARBA00022842"/>
    </source>
</evidence>
<sequence length="276" mass="30700">MVQNLDLNYGLVEEMLLSFLRRETGKFGFTSVVLGLSGGIDSAVVCELAVRALGAPNVLAILMPYETSSSASLEHASLMVQKLGISAETIAITSVAHAFFASIPDNQLLRRGNVMARTRMMYLYDISARDGRLVMGTSNKTELMLGYGTLFGDMASAINPIGDLYKTQIWGLARHLGIPSQIIDKAPSADLWEGQSDEADFGFSYEEVDRLLYMMVELRMDKATMLAAGVSEALYERVRRMVVRNQYKRMMPVIAKISARTPGVDFRYARDWQEVR</sequence>
<proteinExistence type="inferred from homology"/>
<dbReference type="STRING" id="340177.Cag_1279"/>
<organism evidence="12">
    <name type="scientific">Chlorobium chlorochromatii (strain CaD3)</name>
    <dbReference type="NCBI Taxonomy" id="340177"/>
    <lineage>
        <taxon>Bacteria</taxon>
        <taxon>Pseudomonadati</taxon>
        <taxon>Chlorobiota</taxon>
        <taxon>Chlorobiia</taxon>
        <taxon>Chlorobiales</taxon>
        <taxon>Chlorobiaceae</taxon>
        <taxon>Chlorobium/Pelodictyon group</taxon>
        <taxon>Chlorobium</taxon>
    </lineage>
</organism>
<dbReference type="NCBIfam" id="TIGR00552">
    <property type="entry name" value="nadE"/>
    <property type="match status" value="1"/>
</dbReference>
<feature type="domain" description="NAD/GMP synthase" evidence="11">
    <location>
        <begin position="16"/>
        <end position="252"/>
    </location>
</feature>
<dbReference type="NCBIfam" id="NF010587">
    <property type="entry name" value="PRK13980.1"/>
    <property type="match status" value="1"/>
</dbReference>
<evidence type="ECO:0000256" key="3">
    <source>
        <dbReference type="ARBA" id="ARBA00022723"/>
    </source>
</evidence>
<evidence type="ECO:0000256" key="7">
    <source>
        <dbReference type="ARBA" id="ARBA00023027"/>
    </source>
</evidence>
<keyword evidence="3 8" id="KW-0479">Metal-binding</keyword>
<dbReference type="InterPro" id="IPR022310">
    <property type="entry name" value="NAD/GMP_synthase"/>
</dbReference>
<dbReference type="Pfam" id="PF02540">
    <property type="entry name" value="NAD_synthase"/>
    <property type="match status" value="1"/>
</dbReference>
<dbReference type="EMBL" id="CP000108">
    <property type="protein sequence ID" value="ABB28540.1"/>
    <property type="molecule type" value="Genomic_DNA"/>
</dbReference>
<protein>
    <recommendedName>
        <fullName evidence="8 10">NH(3)-dependent NAD(+) synthetase</fullName>
        <ecNumber evidence="8 10">6.3.1.5</ecNumber>
    </recommendedName>
</protein>
<dbReference type="KEGG" id="cch:Cag_1279"/>
<evidence type="ECO:0000256" key="10">
    <source>
        <dbReference type="RuleBase" id="RU003812"/>
    </source>
</evidence>
<evidence type="ECO:0000313" key="12">
    <source>
        <dbReference type="EMBL" id="ABB28540.1"/>
    </source>
</evidence>
<reference evidence="12" key="1">
    <citation type="submission" date="2005-08" db="EMBL/GenBank/DDBJ databases">
        <title>Complete sequence of Chlorobium chlorochromatii CaD3.</title>
        <authorList>
            <person name="Copeland A."/>
            <person name="Lucas S."/>
            <person name="Lapidus A."/>
            <person name="Barry K."/>
            <person name="Detter J.C."/>
            <person name="Glavina T."/>
            <person name="Hammon N."/>
            <person name="Israni S."/>
            <person name="Pitluck S."/>
            <person name="Bryant D."/>
            <person name="Schmutz J."/>
            <person name="Larimer F."/>
            <person name="Land M."/>
            <person name="Kyrpides N."/>
            <person name="Ivanova N."/>
            <person name="Richardson P."/>
        </authorList>
    </citation>
    <scope>NUCLEOTIDE SEQUENCE [LARGE SCALE GENOMIC DNA]</scope>
    <source>
        <strain evidence="12">CaD3</strain>
    </source>
</reference>
<dbReference type="InterPro" id="IPR022926">
    <property type="entry name" value="NH(3)-dep_NAD(+)_synth"/>
</dbReference>
<feature type="binding site" evidence="8">
    <location>
        <position position="137"/>
    </location>
    <ligand>
        <name>ATP</name>
        <dbReference type="ChEBI" id="CHEBI:30616"/>
    </ligand>
</feature>
<dbReference type="InterPro" id="IPR003694">
    <property type="entry name" value="NAD_synthase"/>
</dbReference>
<dbReference type="GO" id="GO:0046872">
    <property type="term" value="F:metal ion binding"/>
    <property type="evidence" value="ECO:0007669"/>
    <property type="project" value="UniProtKB-KW"/>
</dbReference>
<dbReference type="InterPro" id="IPR014729">
    <property type="entry name" value="Rossmann-like_a/b/a_fold"/>
</dbReference>
<dbReference type="Gene3D" id="3.40.50.620">
    <property type="entry name" value="HUPs"/>
    <property type="match status" value="1"/>
</dbReference>
<keyword evidence="5 8" id="KW-0067">ATP-binding</keyword>
<dbReference type="EC" id="6.3.1.5" evidence="8 10"/>
<keyword evidence="2 8" id="KW-0436">Ligase</keyword>
<dbReference type="HAMAP" id="MF_00193">
    <property type="entry name" value="NadE_ammonia_dep"/>
    <property type="match status" value="1"/>
</dbReference>
<dbReference type="AlphaFoldDB" id="Q3AR35"/>
<comment type="catalytic activity">
    <reaction evidence="8 10">
        <text>deamido-NAD(+) + NH4(+) + ATP = AMP + diphosphate + NAD(+) + H(+)</text>
        <dbReference type="Rhea" id="RHEA:21188"/>
        <dbReference type="ChEBI" id="CHEBI:15378"/>
        <dbReference type="ChEBI" id="CHEBI:28938"/>
        <dbReference type="ChEBI" id="CHEBI:30616"/>
        <dbReference type="ChEBI" id="CHEBI:33019"/>
        <dbReference type="ChEBI" id="CHEBI:57540"/>
        <dbReference type="ChEBI" id="CHEBI:58437"/>
        <dbReference type="ChEBI" id="CHEBI:456215"/>
        <dbReference type="EC" id="6.3.1.5"/>
    </reaction>
</comment>
<dbReference type="GO" id="GO:0003952">
    <property type="term" value="F:NAD+ synthase (glutamine-hydrolyzing) activity"/>
    <property type="evidence" value="ECO:0007669"/>
    <property type="project" value="InterPro"/>
</dbReference>
<dbReference type="GO" id="GO:0005524">
    <property type="term" value="F:ATP binding"/>
    <property type="evidence" value="ECO:0007669"/>
    <property type="project" value="UniProtKB-UniRule"/>
</dbReference>
<dbReference type="FunFam" id="3.40.50.620:FF:000106">
    <property type="entry name" value="Glutamine-dependent NAD(+) synthetase"/>
    <property type="match status" value="1"/>
</dbReference>
<dbReference type="SUPFAM" id="SSF52402">
    <property type="entry name" value="Adenine nucleotide alpha hydrolases-like"/>
    <property type="match status" value="1"/>
</dbReference>
<evidence type="ECO:0000256" key="8">
    <source>
        <dbReference type="HAMAP-Rule" id="MF_00193"/>
    </source>
</evidence>
<accession>Q3AR35</accession>
<dbReference type="CDD" id="cd00553">
    <property type="entry name" value="NAD_synthase"/>
    <property type="match status" value="1"/>
</dbReference>
<dbReference type="OrthoDB" id="9803818at2"/>
<comment type="similarity">
    <text evidence="1 8 9">Belongs to the NAD synthetase family.</text>
</comment>
<feature type="binding site" evidence="8">
    <location>
        <begin position="35"/>
        <end position="42"/>
    </location>
    <ligand>
        <name>ATP</name>
        <dbReference type="ChEBI" id="CHEBI:30616"/>
    </ligand>
</feature>
<dbReference type="PANTHER" id="PTHR23090">
    <property type="entry name" value="NH 3 /GLUTAMINE-DEPENDENT NAD + SYNTHETASE"/>
    <property type="match status" value="1"/>
</dbReference>
<dbReference type="HOGENOM" id="CLU_059327_1_1_10"/>
<evidence type="ECO:0000256" key="4">
    <source>
        <dbReference type="ARBA" id="ARBA00022741"/>
    </source>
</evidence>
<evidence type="ECO:0000256" key="1">
    <source>
        <dbReference type="ARBA" id="ARBA00005859"/>
    </source>
</evidence>
<evidence type="ECO:0000256" key="9">
    <source>
        <dbReference type="RuleBase" id="RU003811"/>
    </source>
</evidence>
<evidence type="ECO:0000256" key="2">
    <source>
        <dbReference type="ARBA" id="ARBA00022598"/>
    </source>
</evidence>
<dbReference type="GO" id="GO:0004359">
    <property type="term" value="F:glutaminase activity"/>
    <property type="evidence" value="ECO:0007669"/>
    <property type="project" value="InterPro"/>
</dbReference>
<dbReference type="eggNOG" id="COG0171">
    <property type="taxonomic scope" value="Bacteria"/>
</dbReference>
<feature type="binding site" evidence="8">
    <location>
        <position position="142"/>
    </location>
    <ligand>
        <name>Mg(2+)</name>
        <dbReference type="ChEBI" id="CHEBI:18420"/>
    </ligand>
</feature>
<evidence type="ECO:0000256" key="5">
    <source>
        <dbReference type="ARBA" id="ARBA00022840"/>
    </source>
</evidence>
<dbReference type="GO" id="GO:0008795">
    <property type="term" value="F:NAD+ synthase activity"/>
    <property type="evidence" value="ECO:0007669"/>
    <property type="project" value="UniProtKB-UniRule"/>
</dbReference>
<comment type="subunit">
    <text evidence="8">Homodimer.</text>
</comment>
<feature type="binding site" evidence="8">
    <location>
        <position position="188"/>
    </location>
    <ligand>
        <name>ATP</name>
        <dbReference type="ChEBI" id="CHEBI:30616"/>
    </ligand>
</feature>
<comment type="caution">
    <text evidence="8">Lacks conserved residue(s) required for the propagation of feature annotation.</text>
</comment>